<sequence>MAMFNQPKKNKQKEIWTPDLSGSLNIFAETGFDSFLLLHKVNHFKEFDFEYFHFIVQCYKFLYLKWIIKK</sequence>
<dbReference type="Proteomes" id="UP000276133">
    <property type="component" value="Unassembled WGS sequence"/>
</dbReference>
<proteinExistence type="predicted"/>
<keyword evidence="2" id="KW-1185">Reference proteome</keyword>
<dbReference type="EMBL" id="REGN01007389">
    <property type="protein sequence ID" value="RNA06454.1"/>
    <property type="molecule type" value="Genomic_DNA"/>
</dbReference>
<evidence type="ECO:0000313" key="2">
    <source>
        <dbReference type="Proteomes" id="UP000276133"/>
    </source>
</evidence>
<name>A0A3M7Q5J0_BRAPC</name>
<reference evidence="1 2" key="1">
    <citation type="journal article" date="2018" name="Sci. Rep.">
        <title>Genomic signatures of local adaptation to the degree of environmental predictability in rotifers.</title>
        <authorList>
            <person name="Franch-Gras L."/>
            <person name="Hahn C."/>
            <person name="Garcia-Roger E.M."/>
            <person name="Carmona M.J."/>
            <person name="Serra M."/>
            <person name="Gomez A."/>
        </authorList>
    </citation>
    <scope>NUCLEOTIDE SEQUENCE [LARGE SCALE GENOMIC DNA]</scope>
    <source>
        <strain evidence="1">HYR1</strain>
    </source>
</reference>
<organism evidence="1 2">
    <name type="scientific">Brachionus plicatilis</name>
    <name type="common">Marine rotifer</name>
    <name type="synonym">Brachionus muelleri</name>
    <dbReference type="NCBI Taxonomy" id="10195"/>
    <lineage>
        <taxon>Eukaryota</taxon>
        <taxon>Metazoa</taxon>
        <taxon>Spiralia</taxon>
        <taxon>Gnathifera</taxon>
        <taxon>Rotifera</taxon>
        <taxon>Eurotatoria</taxon>
        <taxon>Monogononta</taxon>
        <taxon>Pseudotrocha</taxon>
        <taxon>Ploima</taxon>
        <taxon>Brachionidae</taxon>
        <taxon>Brachionus</taxon>
    </lineage>
</organism>
<gene>
    <name evidence="1" type="ORF">BpHYR1_000385</name>
</gene>
<evidence type="ECO:0000313" key="1">
    <source>
        <dbReference type="EMBL" id="RNA06454.1"/>
    </source>
</evidence>
<comment type="caution">
    <text evidence="1">The sequence shown here is derived from an EMBL/GenBank/DDBJ whole genome shotgun (WGS) entry which is preliminary data.</text>
</comment>
<dbReference type="AlphaFoldDB" id="A0A3M7Q5J0"/>
<accession>A0A3M7Q5J0</accession>
<protein>
    <submittedName>
        <fullName evidence="1">Uncharacterized protein</fullName>
    </submittedName>
</protein>